<dbReference type="Pfam" id="PF22029">
    <property type="entry name" value="PhyR_sigma2"/>
    <property type="match status" value="1"/>
</dbReference>
<sequence>MKNSGQRDLMHAVPFARRYARALTGTQAEGDALVAAVLGADLPDMAPQLALYAAVTRAAPTPRDTTNLSARQRQLLLLTALENLSLAEVALVIGIGAEEAGFELEVARSALRAVSATDVIVIEDEPVTAMDIRRVVESCGHR</sequence>
<accession>A0A9X9WQK4</accession>
<evidence type="ECO:0000313" key="2">
    <source>
        <dbReference type="EMBL" id="MBR0662614.1"/>
    </source>
</evidence>
<protein>
    <submittedName>
        <fullName evidence="2">Response regulator</fullName>
    </submittedName>
</protein>
<feature type="non-terminal residue" evidence="2">
    <location>
        <position position="142"/>
    </location>
</feature>
<dbReference type="Proteomes" id="UP001138708">
    <property type="component" value="Unassembled WGS sequence"/>
</dbReference>
<dbReference type="EMBL" id="JAAEDK010000124">
    <property type="protein sequence ID" value="MBR0662614.1"/>
    <property type="molecule type" value="Genomic_DNA"/>
</dbReference>
<reference evidence="2" key="1">
    <citation type="submission" date="2020-01" db="EMBL/GenBank/DDBJ databases">
        <authorList>
            <person name="Rat A."/>
        </authorList>
    </citation>
    <scope>NUCLEOTIDE SEQUENCE</scope>
    <source>
        <strain evidence="2">LMG 31161</strain>
    </source>
</reference>
<dbReference type="InterPro" id="IPR013324">
    <property type="entry name" value="RNA_pol_sigma_r3/r4-like"/>
</dbReference>
<gene>
    <name evidence="2" type="ORF">GXW75_25425</name>
</gene>
<comment type="caution">
    <text evidence="2">The sequence shown here is derived from an EMBL/GenBank/DDBJ whole genome shotgun (WGS) entry which is preliminary data.</text>
</comment>
<dbReference type="SUPFAM" id="SSF88659">
    <property type="entry name" value="Sigma3 and sigma4 domains of RNA polymerase sigma factors"/>
    <property type="match status" value="1"/>
</dbReference>
<dbReference type="InterPro" id="IPR053866">
    <property type="entry name" value="PhyR_sigma2"/>
</dbReference>
<dbReference type="AlphaFoldDB" id="A0A9X9WQK4"/>
<evidence type="ECO:0000259" key="1">
    <source>
        <dbReference type="Pfam" id="PF22029"/>
    </source>
</evidence>
<name>A0A9X9WQK4_9PROT</name>
<evidence type="ECO:0000313" key="3">
    <source>
        <dbReference type="Proteomes" id="UP001138708"/>
    </source>
</evidence>
<dbReference type="Gene3D" id="1.10.10.10">
    <property type="entry name" value="Winged helix-like DNA-binding domain superfamily/Winged helix DNA-binding domain"/>
    <property type="match status" value="1"/>
</dbReference>
<feature type="domain" description="PhyR sigma2" evidence="1">
    <location>
        <begin position="11"/>
        <end position="42"/>
    </location>
</feature>
<dbReference type="Gene3D" id="1.10.1740.10">
    <property type="match status" value="1"/>
</dbReference>
<dbReference type="InterPro" id="IPR036388">
    <property type="entry name" value="WH-like_DNA-bd_sf"/>
</dbReference>
<reference evidence="2" key="2">
    <citation type="journal article" date="2021" name="Syst. Appl. Microbiol.">
        <title>Roseomonas hellenica sp. nov., isolated from roots of wild-growing Alkanna tinctoria.</title>
        <authorList>
            <person name="Rat A."/>
            <person name="Naranjo H.D."/>
            <person name="Lebbe L."/>
            <person name="Cnockaert M."/>
            <person name="Krigas N."/>
            <person name="Grigoriadou K."/>
            <person name="Maloupa E."/>
            <person name="Willems A."/>
        </authorList>
    </citation>
    <scope>NUCLEOTIDE SEQUENCE</scope>
    <source>
        <strain evidence="2">LMG 31161</strain>
    </source>
</reference>
<proteinExistence type="predicted"/>
<organism evidence="2 3">
    <name type="scientific">Neoroseomonas oryzicola</name>
    <dbReference type="NCBI Taxonomy" id="535904"/>
    <lineage>
        <taxon>Bacteria</taxon>
        <taxon>Pseudomonadati</taxon>
        <taxon>Pseudomonadota</taxon>
        <taxon>Alphaproteobacteria</taxon>
        <taxon>Acetobacterales</taxon>
        <taxon>Acetobacteraceae</taxon>
        <taxon>Neoroseomonas</taxon>
    </lineage>
</organism>